<dbReference type="AlphaFoldDB" id="A0A084G6M0"/>
<feature type="region of interest" description="Disordered" evidence="1">
    <location>
        <begin position="58"/>
        <end position="82"/>
    </location>
</feature>
<feature type="region of interest" description="Disordered" evidence="1">
    <location>
        <begin position="485"/>
        <end position="520"/>
    </location>
</feature>
<reference evidence="3 4" key="1">
    <citation type="journal article" date="2014" name="Genome Announc.">
        <title>Draft genome sequence of the pathogenic fungus Scedosporium apiospermum.</title>
        <authorList>
            <person name="Vandeputte P."/>
            <person name="Ghamrawi S."/>
            <person name="Rechenmann M."/>
            <person name="Iltis A."/>
            <person name="Giraud S."/>
            <person name="Fleury M."/>
            <person name="Thornton C."/>
            <person name="Delhaes L."/>
            <person name="Meyer W."/>
            <person name="Papon N."/>
            <person name="Bouchara J.P."/>
        </authorList>
    </citation>
    <scope>NUCLEOTIDE SEQUENCE [LARGE SCALE GENOMIC DNA]</scope>
    <source>
        <strain evidence="3 4">IHEM 14462</strain>
    </source>
</reference>
<dbReference type="EMBL" id="JOWA01000098">
    <property type="protein sequence ID" value="KEZ42982.1"/>
    <property type="molecule type" value="Genomic_DNA"/>
</dbReference>
<sequence length="520" mass="58728">MANTAIDGLRLLSHHLSKHWADPFAAKSNWTSNKAKATILGSLPKVITIRNGEYSSRLLDETRPPSSGPGDKDELRNGDLPVNGPSLELVVVPRDENDRVNLSSKSHNFAKIIAASNIDPVIHQHIYLCSYGFYHYDSDGLVEATGQPRSFYFGCFLYSIAWSFNPATMKTTGIIILRTVKRHNYGALPLEMLEGVLKVYSKFLTSPLFLAFASFIMLAHVLDDNVYRNVDLLRHVERDTEHGPGREGPRMFYKQPDNLSDVSIGDGDEMPGVERQDTVILEDKTDNINKLTEVSQQLADINVHLANLQRHVKFLMTMAETLEDVSFREYQFDGIPSGLLDSARASTEELLRPLPSLKRRILAVEPSIEYLQDRAKSLSQVVSGLLTHEDAEVNINVAERARKDSSAMKTIALMTMLFLPGTFYAAVFAMPTLKWSDDAPGVIQKEFWMFWAFTIPSTVLVMIASVMLHQRKKLVSKGKRWAKEWKMRRAQPRGRQRKRDMPQLPAHDPEKAYTMTPKAN</sequence>
<feature type="transmembrane region" description="Helical" evidence="2">
    <location>
        <begin position="410"/>
        <end position="428"/>
    </location>
</feature>
<name>A0A084G6M0_PSEDA</name>
<feature type="transmembrane region" description="Helical" evidence="2">
    <location>
        <begin position="448"/>
        <end position="468"/>
    </location>
</feature>
<feature type="compositionally biased region" description="Basic residues" evidence="1">
    <location>
        <begin position="488"/>
        <end position="498"/>
    </location>
</feature>
<dbReference type="OrthoDB" id="3561681at2759"/>
<keyword evidence="2" id="KW-1133">Transmembrane helix</keyword>
<protein>
    <submittedName>
        <fullName evidence="3">Uncharacterized protein</fullName>
    </submittedName>
</protein>
<accession>A0A084G6M0</accession>
<keyword evidence="4" id="KW-1185">Reference proteome</keyword>
<dbReference type="VEuPathDB" id="FungiDB:SAPIO_CDS5434"/>
<keyword evidence="2" id="KW-0812">Transmembrane</keyword>
<dbReference type="Gene3D" id="1.20.58.340">
    <property type="entry name" value="Magnesium transport protein CorA, transmembrane region"/>
    <property type="match status" value="1"/>
</dbReference>
<dbReference type="HOGENOM" id="CLU_523934_0_0_1"/>
<evidence type="ECO:0000313" key="4">
    <source>
        <dbReference type="Proteomes" id="UP000028545"/>
    </source>
</evidence>
<feature type="transmembrane region" description="Helical" evidence="2">
    <location>
        <begin position="203"/>
        <end position="222"/>
    </location>
</feature>
<dbReference type="GeneID" id="27724506"/>
<comment type="caution">
    <text evidence="3">The sequence shown here is derived from an EMBL/GenBank/DDBJ whole genome shotgun (WGS) entry which is preliminary data.</text>
</comment>
<dbReference type="KEGG" id="sapo:SAPIO_CDS5434"/>
<proteinExistence type="predicted"/>
<evidence type="ECO:0000256" key="1">
    <source>
        <dbReference type="SAM" id="MobiDB-lite"/>
    </source>
</evidence>
<gene>
    <name evidence="3" type="ORF">SAPIO_CDS5434</name>
</gene>
<evidence type="ECO:0000256" key="2">
    <source>
        <dbReference type="SAM" id="Phobius"/>
    </source>
</evidence>
<evidence type="ECO:0000313" key="3">
    <source>
        <dbReference type="EMBL" id="KEZ42982.1"/>
    </source>
</evidence>
<organism evidence="3 4">
    <name type="scientific">Pseudallescheria apiosperma</name>
    <name type="common">Scedosporium apiospermum</name>
    <dbReference type="NCBI Taxonomy" id="563466"/>
    <lineage>
        <taxon>Eukaryota</taxon>
        <taxon>Fungi</taxon>
        <taxon>Dikarya</taxon>
        <taxon>Ascomycota</taxon>
        <taxon>Pezizomycotina</taxon>
        <taxon>Sordariomycetes</taxon>
        <taxon>Hypocreomycetidae</taxon>
        <taxon>Microascales</taxon>
        <taxon>Microascaceae</taxon>
        <taxon>Scedosporium</taxon>
    </lineage>
</organism>
<dbReference type="RefSeq" id="XP_016642781.1">
    <property type="nucleotide sequence ID" value="XM_016787766.1"/>
</dbReference>
<keyword evidence="2" id="KW-0472">Membrane</keyword>
<dbReference type="OMA" id="KTVAIMT"/>
<dbReference type="Proteomes" id="UP000028545">
    <property type="component" value="Unassembled WGS sequence"/>
</dbReference>